<reference evidence="2 3" key="1">
    <citation type="submission" date="2024-02" db="EMBL/GenBank/DDBJ databases">
        <authorList>
            <person name="Chen Y."/>
            <person name="Shah S."/>
            <person name="Dougan E. K."/>
            <person name="Thang M."/>
            <person name="Chan C."/>
        </authorList>
    </citation>
    <scope>NUCLEOTIDE SEQUENCE [LARGE SCALE GENOMIC DNA]</scope>
</reference>
<proteinExistence type="predicted"/>
<protein>
    <submittedName>
        <fullName evidence="2">Uncharacterized protein</fullName>
    </submittedName>
</protein>
<organism evidence="2 3">
    <name type="scientific">Durusdinium trenchii</name>
    <dbReference type="NCBI Taxonomy" id="1381693"/>
    <lineage>
        <taxon>Eukaryota</taxon>
        <taxon>Sar</taxon>
        <taxon>Alveolata</taxon>
        <taxon>Dinophyceae</taxon>
        <taxon>Suessiales</taxon>
        <taxon>Symbiodiniaceae</taxon>
        <taxon>Durusdinium</taxon>
    </lineage>
</organism>
<accession>A0ABP0R848</accession>
<sequence>LRRADFRAQTRQRSARQSADERSMSNRHRGVACGAALTGAFLAAPSFLAPNGQTPSVPRVQGIVSYQAQGRSPGSAIPGLAVAGVATSALAALKVGKTTSKTSRHFFGGTSPATFDPATQLGVQVGPVTTNRCGGTRGGHEFIKEVPICPARKANKGEPLGPS</sequence>
<feature type="region of interest" description="Disordered" evidence="1">
    <location>
        <begin position="1"/>
        <end position="27"/>
    </location>
</feature>
<feature type="non-terminal residue" evidence="2">
    <location>
        <position position="1"/>
    </location>
</feature>
<comment type="caution">
    <text evidence="2">The sequence shown here is derived from an EMBL/GenBank/DDBJ whole genome shotgun (WGS) entry which is preliminary data.</text>
</comment>
<keyword evidence="3" id="KW-1185">Reference proteome</keyword>
<name>A0ABP0R848_9DINO</name>
<gene>
    <name evidence="2" type="ORF">CCMP2556_LOCUS45484</name>
</gene>
<dbReference type="EMBL" id="CAXAMN010025481">
    <property type="protein sequence ID" value="CAK9095496.1"/>
    <property type="molecule type" value="Genomic_DNA"/>
</dbReference>
<evidence type="ECO:0000313" key="3">
    <source>
        <dbReference type="Proteomes" id="UP001642484"/>
    </source>
</evidence>
<evidence type="ECO:0000313" key="2">
    <source>
        <dbReference type="EMBL" id="CAK9095496.1"/>
    </source>
</evidence>
<evidence type="ECO:0000256" key="1">
    <source>
        <dbReference type="SAM" id="MobiDB-lite"/>
    </source>
</evidence>
<dbReference type="Proteomes" id="UP001642484">
    <property type="component" value="Unassembled WGS sequence"/>
</dbReference>